<accession>A0A0E0M5D9</accession>
<feature type="compositionally biased region" description="Polar residues" evidence="1">
    <location>
        <begin position="1"/>
        <end position="10"/>
    </location>
</feature>
<evidence type="ECO:0000313" key="3">
    <source>
        <dbReference type="Proteomes" id="UP000026962"/>
    </source>
</evidence>
<keyword evidence="3" id="KW-1185">Reference proteome</keyword>
<protein>
    <submittedName>
        <fullName evidence="2">Uncharacterized protein</fullName>
    </submittedName>
</protein>
<feature type="region of interest" description="Disordered" evidence="1">
    <location>
        <begin position="1"/>
        <end position="29"/>
    </location>
</feature>
<evidence type="ECO:0000256" key="1">
    <source>
        <dbReference type="SAM" id="MobiDB-lite"/>
    </source>
</evidence>
<dbReference type="AlphaFoldDB" id="A0A0E0M5D9"/>
<feature type="region of interest" description="Disordered" evidence="1">
    <location>
        <begin position="61"/>
        <end position="87"/>
    </location>
</feature>
<evidence type="ECO:0000313" key="2">
    <source>
        <dbReference type="EnsemblPlants" id="OPUNC10G01630.1"/>
    </source>
</evidence>
<reference evidence="2" key="2">
    <citation type="submission" date="2018-05" db="EMBL/GenBank/DDBJ databases">
        <title>OpunRS2 (Oryza punctata Reference Sequence Version 2).</title>
        <authorList>
            <person name="Zhang J."/>
            <person name="Kudrna D."/>
            <person name="Lee S."/>
            <person name="Talag J."/>
            <person name="Welchert J."/>
            <person name="Wing R.A."/>
        </authorList>
    </citation>
    <scope>NUCLEOTIDE SEQUENCE [LARGE SCALE GENOMIC DNA]</scope>
</reference>
<dbReference type="EnsemblPlants" id="OPUNC10G01630.1">
    <property type="protein sequence ID" value="OPUNC10G01630.1"/>
    <property type="gene ID" value="OPUNC10G01630"/>
</dbReference>
<dbReference type="Proteomes" id="UP000026962">
    <property type="component" value="Chromosome 10"/>
</dbReference>
<dbReference type="HOGENOM" id="CLU_2100874_0_0_1"/>
<reference evidence="2" key="1">
    <citation type="submission" date="2015-04" db="UniProtKB">
        <authorList>
            <consortium name="EnsemblPlants"/>
        </authorList>
    </citation>
    <scope>IDENTIFICATION</scope>
</reference>
<sequence>MEYRSSSPGSRQEKRAAGMRSGGSSVGMKVWSTNLNPALKKPRRGGFPVAGLEAAEEAWVGDDEAPAAADDGGAGEGGWQRREAEEDLGEKVVVFQRLRRRGGTPAAASHTTMSID</sequence>
<proteinExistence type="predicted"/>
<dbReference type="eggNOG" id="ENOG502R4XX">
    <property type="taxonomic scope" value="Eukaryota"/>
</dbReference>
<dbReference type="Gramene" id="OPUNC10G01630.1">
    <property type="protein sequence ID" value="OPUNC10G01630.1"/>
    <property type="gene ID" value="OPUNC10G01630"/>
</dbReference>
<name>A0A0E0M5D9_ORYPU</name>
<organism evidence="2">
    <name type="scientific">Oryza punctata</name>
    <name type="common">Red rice</name>
    <dbReference type="NCBI Taxonomy" id="4537"/>
    <lineage>
        <taxon>Eukaryota</taxon>
        <taxon>Viridiplantae</taxon>
        <taxon>Streptophyta</taxon>
        <taxon>Embryophyta</taxon>
        <taxon>Tracheophyta</taxon>
        <taxon>Spermatophyta</taxon>
        <taxon>Magnoliopsida</taxon>
        <taxon>Liliopsida</taxon>
        <taxon>Poales</taxon>
        <taxon>Poaceae</taxon>
        <taxon>BOP clade</taxon>
        <taxon>Oryzoideae</taxon>
        <taxon>Oryzeae</taxon>
        <taxon>Oryzinae</taxon>
        <taxon>Oryza</taxon>
    </lineage>
</organism>